<evidence type="ECO:0000313" key="2">
    <source>
        <dbReference type="Proteomes" id="UP001596018"/>
    </source>
</evidence>
<evidence type="ECO:0000313" key="1">
    <source>
        <dbReference type="EMBL" id="MFC5440544.1"/>
    </source>
</evidence>
<reference evidence="2" key="1">
    <citation type="journal article" date="2019" name="Int. J. Syst. Evol. Microbiol.">
        <title>The Global Catalogue of Microorganisms (GCM) 10K type strain sequencing project: providing services to taxonomists for standard genome sequencing and annotation.</title>
        <authorList>
            <consortium name="The Broad Institute Genomics Platform"/>
            <consortium name="The Broad Institute Genome Sequencing Center for Infectious Disease"/>
            <person name="Wu L."/>
            <person name="Ma J."/>
        </authorList>
    </citation>
    <scope>NUCLEOTIDE SEQUENCE [LARGE SCALE GENOMIC DNA]</scope>
    <source>
        <strain evidence="2">KACC 12822</strain>
    </source>
</reference>
<dbReference type="Proteomes" id="UP001596018">
    <property type="component" value="Unassembled WGS sequence"/>
</dbReference>
<organism evidence="1 2">
    <name type="scientific">Rhodanobacter ginsenosidimutans</name>
    <dbReference type="NCBI Taxonomy" id="490571"/>
    <lineage>
        <taxon>Bacteria</taxon>
        <taxon>Pseudomonadati</taxon>
        <taxon>Pseudomonadota</taxon>
        <taxon>Gammaproteobacteria</taxon>
        <taxon>Lysobacterales</taxon>
        <taxon>Rhodanobacteraceae</taxon>
        <taxon>Rhodanobacter</taxon>
    </lineage>
</organism>
<protein>
    <submittedName>
        <fullName evidence="1">DNA-binding protein</fullName>
    </submittedName>
</protein>
<accession>A0ABW0JXA4</accession>
<proteinExistence type="predicted"/>
<gene>
    <name evidence="1" type="ORF">ACFPK0_11015</name>
</gene>
<name>A0ABW0JXA4_9GAMM</name>
<dbReference type="RefSeq" id="WP_377340773.1">
    <property type="nucleotide sequence ID" value="NZ_JALBWS010000013.1"/>
</dbReference>
<sequence length="89" mass="9458">MLDEAGSLFLNGDPAMARVVLRDLVNATVGFEGLASAIDRPSESLHRMLSATGNPGMDNPAATFDVLCWNLQVHDQCDAPAGLLEGFLE</sequence>
<comment type="caution">
    <text evidence="1">The sequence shown here is derived from an EMBL/GenBank/DDBJ whole genome shotgun (WGS) entry which is preliminary data.</text>
</comment>
<keyword evidence="1" id="KW-0238">DNA-binding</keyword>
<keyword evidence="2" id="KW-1185">Reference proteome</keyword>
<dbReference type="GO" id="GO:0003677">
    <property type="term" value="F:DNA binding"/>
    <property type="evidence" value="ECO:0007669"/>
    <property type="project" value="UniProtKB-KW"/>
</dbReference>
<dbReference type="EMBL" id="JBHSMM010000002">
    <property type="protein sequence ID" value="MFC5440544.1"/>
    <property type="molecule type" value="Genomic_DNA"/>
</dbReference>